<protein>
    <submittedName>
        <fullName evidence="1">Uncharacterized protein</fullName>
    </submittedName>
</protein>
<keyword evidence="2" id="KW-1185">Reference proteome</keyword>
<organism evidence="1 2">
    <name type="scientific">Cuscuta campestris</name>
    <dbReference type="NCBI Taxonomy" id="132261"/>
    <lineage>
        <taxon>Eukaryota</taxon>
        <taxon>Viridiplantae</taxon>
        <taxon>Streptophyta</taxon>
        <taxon>Embryophyta</taxon>
        <taxon>Tracheophyta</taxon>
        <taxon>Spermatophyta</taxon>
        <taxon>Magnoliopsida</taxon>
        <taxon>eudicotyledons</taxon>
        <taxon>Gunneridae</taxon>
        <taxon>Pentapetalae</taxon>
        <taxon>asterids</taxon>
        <taxon>lamiids</taxon>
        <taxon>Solanales</taxon>
        <taxon>Convolvulaceae</taxon>
        <taxon>Cuscuteae</taxon>
        <taxon>Cuscuta</taxon>
        <taxon>Cuscuta subgen. Grammica</taxon>
        <taxon>Cuscuta sect. Cleistogrammica</taxon>
    </lineage>
</organism>
<reference evidence="1 2" key="1">
    <citation type="submission" date="2018-04" db="EMBL/GenBank/DDBJ databases">
        <authorList>
            <person name="Vogel A."/>
        </authorList>
    </citation>
    <scope>NUCLEOTIDE SEQUENCE [LARGE SCALE GENOMIC DNA]</scope>
</reference>
<name>A0A484KEB1_9ASTE</name>
<sequence>MTAILISLYSCSKFVILSDFVRTFSVSYHFHSAHLCNFKYRWFYFRVVKRVKEGFFLNILKVQIIFHEFFS</sequence>
<dbReference type="EMBL" id="OOIL02000104">
    <property type="protein sequence ID" value="VFQ60186.1"/>
    <property type="molecule type" value="Genomic_DNA"/>
</dbReference>
<evidence type="ECO:0000313" key="1">
    <source>
        <dbReference type="EMBL" id="VFQ60186.1"/>
    </source>
</evidence>
<accession>A0A484KEB1</accession>
<dbReference type="Proteomes" id="UP000595140">
    <property type="component" value="Unassembled WGS sequence"/>
</dbReference>
<dbReference type="AlphaFoldDB" id="A0A484KEB1"/>
<evidence type="ECO:0000313" key="2">
    <source>
        <dbReference type="Proteomes" id="UP000595140"/>
    </source>
</evidence>
<proteinExistence type="predicted"/>
<gene>
    <name evidence="1" type="ORF">CCAM_LOCUS1962</name>
</gene>